<keyword evidence="20" id="KW-1185">Reference proteome</keyword>
<evidence type="ECO:0000256" key="15">
    <source>
        <dbReference type="ARBA" id="ARBA00047364"/>
    </source>
</evidence>
<dbReference type="NCBIfam" id="TIGR00398">
    <property type="entry name" value="metG"/>
    <property type="match status" value="1"/>
</dbReference>
<keyword evidence="11 16" id="KW-0067">ATP-binding</keyword>
<dbReference type="GO" id="GO:0004825">
    <property type="term" value="F:methionine-tRNA ligase activity"/>
    <property type="evidence" value="ECO:0007669"/>
    <property type="project" value="UniProtKB-UniRule"/>
</dbReference>
<dbReference type="HAMAP" id="MF_00098">
    <property type="entry name" value="Met_tRNA_synth_type1"/>
    <property type="match status" value="1"/>
</dbReference>
<evidence type="ECO:0000256" key="3">
    <source>
        <dbReference type="ARBA" id="ARBA00008258"/>
    </source>
</evidence>
<keyword evidence="14 16" id="KW-0030">Aminoacyl-tRNA synthetase</keyword>
<keyword evidence="6 16" id="KW-0820">tRNA-binding</keyword>
<dbReference type="EC" id="6.1.1.10" evidence="16"/>
<dbReference type="InterPro" id="IPR014729">
    <property type="entry name" value="Rossmann-like_a/b/a_fold"/>
</dbReference>
<evidence type="ECO:0000259" key="18">
    <source>
        <dbReference type="PROSITE" id="PS50886"/>
    </source>
</evidence>
<dbReference type="Gene3D" id="2.40.50.140">
    <property type="entry name" value="Nucleic acid-binding proteins"/>
    <property type="match status" value="1"/>
</dbReference>
<feature type="binding site" evidence="16">
    <location>
        <position position="161"/>
    </location>
    <ligand>
        <name>Zn(2+)</name>
        <dbReference type="ChEBI" id="CHEBI:29105"/>
    </ligand>
</feature>
<dbReference type="AlphaFoldDB" id="H6L0U8"/>
<dbReference type="HOGENOM" id="CLU_009710_1_2_10"/>
<dbReference type="SUPFAM" id="SSF50249">
    <property type="entry name" value="Nucleic acid-binding proteins"/>
    <property type="match status" value="1"/>
</dbReference>
<dbReference type="eggNOG" id="COG0073">
    <property type="taxonomic scope" value="Bacteria"/>
</dbReference>
<dbReference type="InterPro" id="IPR001412">
    <property type="entry name" value="aa-tRNA-synth_I_CS"/>
</dbReference>
<dbReference type="InterPro" id="IPR002547">
    <property type="entry name" value="tRNA-bd_dom"/>
</dbReference>
<dbReference type="FunFam" id="2.40.50.140:FF:000042">
    <property type="entry name" value="Methionine--tRNA ligase"/>
    <property type="match status" value="1"/>
</dbReference>
<dbReference type="STRING" id="984262.SGRA_3176"/>
<dbReference type="InterPro" id="IPR014758">
    <property type="entry name" value="Met-tRNA_synth"/>
</dbReference>
<evidence type="ECO:0000256" key="7">
    <source>
        <dbReference type="ARBA" id="ARBA00022598"/>
    </source>
</evidence>
<dbReference type="CDD" id="cd00814">
    <property type="entry name" value="MetRS_core"/>
    <property type="match status" value="1"/>
</dbReference>
<dbReference type="GO" id="GO:0046872">
    <property type="term" value="F:metal ion binding"/>
    <property type="evidence" value="ECO:0007669"/>
    <property type="project" value="UniProtKB-KW"/>
</dbReference>
<feature type="domain" description="TRNA-binding" evidence="18">
    <location>
        <begin position="623"/>
        <end position="724"/>
    </location>
</feature>
<feature type="binding site" evidence="16">
    <location>
        <position position="145"/>
    </location>
    <ligand>
        <name>Zn(2+)</name>
        <dbReference type="ChEBI" id="CHEBI:29105"/>
    </ligand>
</feature>
<dbReference type="PRINTS" id="PR01041">
    <property type="entry name" value="TRNASYNTHMET"/>
</dbReference>
<dbReference type="InterPro" id="IPR023458">
    <property type="entry name" value="Met-tRNA_ligase_1"/>
</dbReference>
<evidence type="ECO:0000256" key="16">
    <source>
        <dbReference type="HAMAP-Rule" id="MF_00098"/>
    </source>
</evidence>
<evidence type="ECO:0000256" key="4">
    <source>
        <dbReference type="ARBA" id="ARBA00011738"/>
    </source>
</evidence>
<dbReference type="InterPro" id="IPR029038">
    <property type="entry name" value="MetRS_Zn"/>
</dbReference>
<evidence type="ECO:0000256" key="10">
    <source>
        <dbReference type="ARBA" id="ARBA00022833"/>
    </source>
</evidence>
<feature type="binding site" evidence="16">
    <location>
        <position position="148"/>
    </location>
    <ligand>
        <name>Zn(2+)</name>
        <dbReference type="ChEBI" id="CHEBI:29105"/>
    </ligand>
</feature>
<gene>
    <name evidence="16 19" type="primary">metG</name>
    <name evidence="19" type="ordered locus">SGRA_3176</name>
</gene>
<dbReference type="PROSITE" id="PS50886">
    <property type="entry name" value="TRBD"/>
    <property type="match status" value="1"/>
</dbReference>
<keyword evidence="17" id="KW-0175">Coiled coil</keyword>
<dbReference type="GO" id="GO:0005829">
    <property type="term" value="C:cytosol"/>
    <property type="evidence" value="ECO:0007669"/>
    <property type="project" value="TreeGrafter"/>
</dbReference>
<dbReference type="SUPFAM" id="SSF57770">
    <property type="entry name" value="Methionyl-tRNA synthetase (MetRS), Zn-domain"/>
    <property type="match status" value="1"/>
</dbReference>
<keyword evidence="13 16" id="KW-0648">Protein biosynthesis</keyword>
<dbReference type="RefSeq" id="WP_015693501.1">
    <property type="nucleotide sequence ID" value="NC_016940.1"/>
</dbReference>
<evidence type="ECO:0000256" key="13">
    <source>
        <dbReference type="ARBA" id="ARBA00022917"/>
    </source>
</evidence>
<feature type="short sequence motif" description="'KMSKS' region" evidence="16">
    <location>
        <begin position="342"/>
        <end position="346"/>
    </location>
</feature>
<sequence length="724" mass="82277">MSKKYTLTAALPYANGALHLGHLAGAYLPADIYARFLRRQGKDLAFVCGSDEHGAAITIRAKKEGRSPQEIIDHYHALNKKTFEQLGISFDIYHRTSSELHHKTAQDFFLQLLEKGDQFEQKTTEQYYDEDFKQFLADRYIQGTCPKCGHEEAFGDQCEKCGSTLSPTELINPISTMSGKTPVLKETTHWYFRLDQHEAWLKEWVEKGQVDGQQLHDPSQWRKHVLGQCLSWIEGGLQPRAITRDLDWGIKLPIENAEGKVLYVWFDAPLGYISATKAWAEEQGKNWEDYWKGEDTELIHFIGKDNIVFHCVVFPAMLKAAGDYVLPKNVPANQFLNLEGKKFSKSRGWVIEQHQYLQDFAEFPNKEDALRYALIRSLPENKDGDFKWEEFVALHDNELADNLGNFFNRVLSFIKKYSAGKLPAADLDLLIQGSEVGSESSYKKFCQTEILPLVERLEKEIMAFELRQAIQTVLELSRLGNGMFQNNSPWKVAKENPEAAEVQTVLALGVQIAACLNILLEPFLPFVAKKMQELLNWSADLDWEGLKAKLAAGQSLLAVGHALAEPKVIFAKINNKKDKRWSDLILQQEQLLQDRLKALEAEAKRKAQEEANQKRLPEIEFDDFTKVEMRLAKVISAKKVKKADRLLEIEVDLGNEKRTVVSGLAKFYTPEELLGQQVVMVVNLKPRKLRGIVSQGMILTAENPDGSLSLLQPWKGMQDGALIK</sequence>
<accession>H6L0U8</accession>
<dbReference type="NCBIfam" id="NF001100">
    <property type="entry name" value="PRK00133.1"/>
    <property type="match status" value="1"/>
</dbReference>
<comment type="function">
    <text evidence="1 16">Is required not only for elongation of protein synthesis but also for the initiation of all mRNA translation through initiator tRNA(fMet) aminoacylation.</text>
</comment>
<dbReference type="InterPro" id="IPR004495">
    <property type="entry name" value="Met-tRNA-synth_bsu_C"/>
</dbReference>
<dbReference type="InterPro" id="IPR012340">
    <property type="entry name" value="NA-bd_OB-fold"/>
</dbReference>
<evidence type="ECO:0000256" key="6">
    <source>
        <dbReference type="ARBA" id="ARBA00022555"/>
    </source>
</evidence>
<feature type="short sequence motif" description="'HIGH' region" evidence="16">
    <location>
        <begin position="12"/>
        <end position="22"/>
    </location>
</feature>
<keyword evidence="8 16" id="KW-0479">Metal-binding</keyword>
<dbReference type="GO" id="GO:0000049">
    <property type="term" value="F:tRNA binding"/>
    <property type="evidence" value="ECO:0007669"/>
    <property type="project" value="UniProtKB-UniRule"/>
</dbReference>
<evidence type="ECO:0000256" key="9">
    <source>
        <dbReference type="ARBA" id="ARBA00022741"/>
    </source>
</evidence>
<dbReference type="SUPFAM" id="SSF52374">
    <property type="entry name" value="Nucleotidylyl transferase"/>
    <property type="match status" value="1"/>
</dbReference>
<feature type="binding site" evidence="16">
    <location>
        <position position="158"/>
    </location>
    <ligand>
        <name>Zn(2+)</name>
        <dbReference type="ChEBI" id="CHEBI:29105"/>
    </ligand>
</feature>
<dbReference type="Pfam" id="PF09334">
    <property type="entry name" value="tRNA-synt_1g"/>
    <property type="match status" value="1"/>
</dbReference>
<dbReference type="FunFam" id="2.20.28.20:FF:000001">
    <property type="entry name" value="Methionine--tRNA ligase"/>
    <property type="match status" value="1"/>
</dbReference>
<comment type="cofactor">
    <cofactor evidence="16">
        <name>Zn(2+)</name>
        <dbReference type="ChEBI" id="CHEBI:29105"/>
    </cofactor>
    <text evidence="16">Binds 1 zinc ion per subunit.</text>
</comment>
<protein>
    <recommendedName>
        <fullName evidence="16">Methionine--tRNA ligase</fullName>
        <ecNumber evidence="16">6.1.1.10</ecNumber>
    </recommendedName>
    <alternativeName>
        <fullName evidence="16">Methionyl-tRNA synthetase</fullName>
        <shortName evidence="16">MetRS</shortName>
    </alternativeName>
</protein>
<dbReference type="PANTHER" id="PTHR45765">
    <property type="entry name" value="METHIONINE--TRNA LIGASE"/>
    <property type="match status" value="1"/>
</dbReference>
<evidence type="ECO:0000256" key="11">
    <source>
        <dbReference type="ARBA" id="ARBA00022840"/>
    </source>
</evidence>
<dbReference type="Gene3D" id="1.10.730.10">
    <property type="entry name" value="Isoleucyl-tRNA Synthetase, Domain 1"/>
    <property type="match status" value="1"/>
</dbReference>
<dbReference type="InterPro" id="IPR041872">
    <property type="entry name" value="Anticodon_Met"/>
</dbReference>
<proteinExistence type="inferred from homology"/>
<dbReference type="InterPro" id="IPR015413">
    <property type="entry name" value="Methionyl/Leucyl_tRNA_Synth"/>
</dbReference>
<dbReference type="InterPro" id="IPR033911">
    <property type="entry name" value="MetRS_core"/>
</dbReference>
<dbReference type="Pfam" id="PF19303">
    <property type="entry name" value="Anticodon_3"/>
    <property type="match status" value="1"/>
</dbReference>
<dbReference type="Gene3D" id="3.40.50.620">
    <property type="entry name" value="HUPs"/>
    <property type="match status" value="1"/>
</dbReference>
<dbReference type="EMBL" id="CP002831">
    <property type="protein sequence ID" value="AFC25904.1"/>
    <property type="molecule type" value="Genomic_DNA"/>
</dbReference>
<evidence type="ECO:0000313" key="20">
    <source>
        <dbReference type="Proteomes" id="UP000007519"/>
    </source>
</evidence>
<dbReference type="GO" id="GO:0005524">
    <property type="term" value="F:ATP binding"/>
    <property type="evidence" value="ECO:0007669"/>
    <property type="project" value="UniProtKB-UniRule"/>
</dbReference>
<dbReference type="OrthoDB" id="9810191at2"/>
<name>H6L0U8_SAPGL</name>
<evidence type="ECO:0000256" key="2">
    <source>
        <dbReference type="ARBA" id="ARBA00004496"/>
    </source>
</evidence>
<dbReference type="eggNOG" id="COG0143">
    <property type="taxonomic scope" value="Bacteria"/>
</dbReference>
<evidence type="ECO:0000256" key="17">
    <source>
        <dbReference type="SAM" id="Coils"/>
    </source>
</evidence>
<dbReference type="SUPFAM" id="SSF47323">
    <property type="entry name" value="Anticodon-binding domain of a subclass of class I aminoacyl-tRNA synthetases"/>
    <property type="match status" value="1"/>
</dbReference>
<dbReference type="GO" id="GO:0006431">
    <property type="term" value="P:methionyl-tRNA aminoacylation"/>
    <property type="evidence" value="ECO:0007669"/>
    <property type="project" value="UniProtKB-UniRule"/>
</dbReference>
<dbReference type="Proteomes" id="UP000007519">
    <property type="component" value="Chromosome"/>
</dbReference>
<dbReference type="KEGG" id="sgn:SGRA_3176"/>
<keyword evidence="12 16" id="KW-0694">RNA-binding</keyword>
<evidence type="ECO:0000256" key="5">
    <source>
        <dbReference type="ARBA" id="ARBA00022490"/>
    </source>
</evidence>
<comment type="similarity">
    <text evidence="3 16">Belongs to the class-I aminoacyl-tRNA synthetase family. MetG type 1 subfamily.</text>
</comment>
<comment type="subcellular location">
    <subcellularLocation>
        <location evidence="2 16">Cytoplasm</location>
    </subcellularLocation>
</comment>
<comment type="subunit">
    <text evidence="4 16">Homodimer.</text>
</comment>
<dbReference type="Pfam" id="PF01588">
    <property type="entry name" value="tRNA_bind"/>
    <property type="match status" value="1"/>
</dbReference>
<organism evidence="19 20">
    <name type="scientific">Saprospira grandis (strain Lewin)</name>
    <dbReference type="NCBI Taxonomy" id="984262"/>
    <lineage>
        <taxon>Bacteria</taxon>
        <taxon>Pseudomonadati</taxon>
        <taxon>Bacteroidota</taxon>
        <taxon>Saprospiria</taxon>
        <taxon>Saprospirales</taxon>
        <taxon>Saprospiraceae</taxon>
        <taxon>Saprospira</taxon>
    </lineage>
</organism>
<reference evidence="19 20" key="1">
    <citation type="journal article" date="2012" name="Stand. Genomic Sci.">
        <title>Complete genome sequencing and analysis of Saprospira grandis str. Lewin, a predatory marine bacterium.</title>
        <authorList>
            <person name="Saw J.H."/>
            <person name="Yuryev A."/>
            <person name="Kanbe M."/>
            <person name="Hou S."/>
            <person name="Young A.G."/>
            <person name="Aizawa S."/>
            <person name="Alam M."/>
        </authorList>
    </citation>
    <scope>NUCLEOTIDE SEQUENCE [LARGE SCALE GENOMIC DNA]</scope>
    <source>
        <strain evidence="19 20">Lewin</strain>
    </source>
</reference>
<keyword evidence="5 16" id="KW-0963">Cytoplasm</keyword>
<feature type="coiled-coil region" evidence="17">
    <location>
        <begin position="582"/>
        <end position="616"/>
    </location>
</feature>
<dbReference type="Gene3D" id="2.20.28.20">
    <property type="entry name" value="Methionyl-tRNA synthetase, Zn-domain"/>
    <property type="match status" value="1"/>
</dbReference>
<evidence type="ECO:0000256" key="14">
    <source>
        <dbReference type="ARBA" id="ARBA00023146"/>
    </source>
</evidence>
<comment type="catalytic activity">
    <reaction evidence="15 16">
        <text>tRNA(Met) + L-methionine + ATP = L-methionyl-tRNA(Met) + AMP + diphosphate</text>
        <dbReference type="Rhea" id="RHEA:13481"/>
        <dbReference type="Rhea" id="RHEA-COMP:9667"/>
        <dbReference type="Rhea" id="RHEA-COMP:9698"/>
        <dbReference type="ChEBI" id="CHEBI:30616"/>
        <dbReference type="ChEBI" id="CHEBI:33019"/>
        <dbReference type="ChEBI" id="CHEBI:57844"/>
        <dbReference type="ChEBI" id="CHEBI:78442"/>
        <dbReference type="ChEBI" id="CHEBI:78530"/>
        <dbReference type="ChEBI" id="CHEBI:456215"/>
        <dbReference type="EC" id="6.1.1.10"/>
    </reaction>
</comment>
<evidence type="ECO:0000256" key="12">
    <source>
        <dbReference type="ARBA" id="ARBA00022884"/>
    </source>
</evidence>
<evidence type="ECO:0000313" key="19">
    <source>
        <dbReference type="EMBL" id="AFC25904.1"/>
    </source>
</evidence>
<dbReference type="PANTHER" id="PTHR45765:SF1">
    <property type="entry name" value="METHIONINE--TRNA LIGASE, CYTOPLASMIC"/>
    <property type="match status" value="1"/>
</dbReference>
<dbReference type="PROSITE" id="PS00178">
    <property type="entry name" value="AA_TRNA_LIGASE_I"/>
    <property type="match status" value="1"/>
</dbReference>
<evidence type="ECO:0000256" key="8">
    <source>
        <dbReference type="ARBA" id="ARBA00022723"/>
    </source>
</evidence>
<dbReference type="InterPro" id="IPR009080">
    <property type="entry name" value="tRNAsynth_Ia_anticodon-bd"/>
</dbReference>
<keyword evidence="10 16" id="KW-0862">Zinc</keyword>
<evidence type="ECO:0000256" key="1">
    <source>
        <dbReference type="ARBA" id="ARBA00003314"/>
    </source>
</evidence>
<dbReference type="CDD" id="cd07957">
    <property type="entry name" value="Anticodon_Ia_Met"/>
    <property type="match status" value="1"/>
</dbReference>
<feature type="binding site" evidence="16">
    <location>
        <position position="345"/>
    </location>
    <ligand>
        <name>ATP</name>
        <dbReference type="ChEBI" id="CHEBI:30616"/>
    </ligand>
</feature>
<keyword evidence="7 16" id="KW-0436">Ligase</keyword>
<dbReference type="CDD" id="cd02800">
    <property type="entry name" value="tRNA_bind_EcMetRS_like"/>
    <property type="match status" value="1"/>
</dbReference>
<keyword evidence="9 16" id="KW-0547">Nucleotide-binding</keyword>
<dbReference type="NCBIfam" id="TIGR00399">
    <property type="entry name" value="metG_C_term"/>
    <property type="match status" value="1"/>
</dbReference>